<evidence type="ECO:0000313" key="3">
    <source>
        <dbReference type="EMBL" id="WGV24070.1"/>
    </source>
</evidence>
<dbReference type="KEGG" id="hbq:QI031_19990"/>
<dbReference type="InterPro" id="IPR028098">
    <property type="entry name" value="Glyco_trans_4-like_N"/>
</dbReference>
<gene>
    <name evidence="3" type="ORF">QI031_19990</name>
</gene>
<dbReference type="EMBL" id="CP124543">
    <property type="protein sequence ID" value="WGV24070.1"/>
    <property type="molecule type" value="Genomic_DNA"/>
</dbReference>
<dbReference type="SUPFAM" id="SSF53756">
    <property type="entry name" value="UDP-Glycosyltransferase/glycogen phosphorylase"/>
    <property type="match status" value="1"/>
</dbReference>
<name>A0AAJ6NP23_9CYAN</name>
<feature type="domain" description="Glycosyl transferase family 1" evidence="1">
    <location>
        <begin position="201"/>
        <end position="363"/>
    </location>
</feature>
<dbReference type="PANTHER" id="PTHR45947">
    <property type="entry name" value="SULFOQUINOVOSYL TRANSFERASE SQD2"/>
    <property type="match status" value="1"/>
</dbReference>
<reference evidence="3 4" key="1">
    <citation type="journal article" date="2023" name="Limnol Oceanogr Lett">
        <title>Environmental adaptations by the intertidal Antarctic cyanobacterium Halotia branconii CENA392 as revealed using long-read genome sequencing.</title>
        <authorList>
            <person name="Dextro R.B."/>
            <person name="Delbaje E."/>
            <person name="Freitas P.N.N."/>
            <person name="Geraldes V."/>
            <person name="Pinto E."/>
            <person name="Long P.F."/>
            <person name="Fiore M.F."/>
        </authorList>
    </citation>
    <scope>NUCLEOTIDE SEQUENCE [LARGE SCALE GENOMIC DNA]</scope>
    <source>
        <strain evidence="3 4">CENA392</strain>
    </source>
</reference>
<dbReference type="GO" id="GO:0016757">
    <property type="term" value="F:glycosyltransferase activity"/>
    <property type="evidence" value="ECO:0007669"/>
    <property type="project" value="UniProtKB-KW"/>
</dbReference>
<dbReference type="EC" id="2.4.-.-" evidence="3"/>
<protein>
    <submittedName>
        <fullName evidence="3">Glycosyltransferase</fullName>
        <ecNumber evidence="3">2.4.-.-</ecNumber>
    </submittedName>
</protein>
<accession>A0AAJ6NP23</accession>
<organism evidence="3 4">
    <name type="scientific">Halotia branconii CENA392</name>
    <dbReference type="NCBI Taxonomy" id="1539056"/>
    <lineage>
        <taxon>Bacteria</taxon>
        <taxon>Bacillati</taxon>
        <taxon>Cyanobacteriota</taxon>
        <taxon>Cyanophyceae</taxon>
        <taxon>Nostocales</taxon>
        <taxon>Nodulariaceae</taxon>
        <taxon>Halotia</taxon>
    </lineage>
</organism>
<evidence type="ECO:0000259" key="1">
    <source>
        <dbReference type="Pfam" id="PF00534"/>
    </source>
</evidence>
<keyword evidence="3" id="KW-0328">Glycosyltransferase</keyword>
<dbReference type="Proteomes" id="UP001223520">
    <property type="component" value="Chromosome"/>
</dbReference>
<dbReference type="Gene3D" id="3.40.50.2000">
    <property type="entry name" value="Glycogen Phosphorylase B"/>
    <property type="match status" value="2"/>
</dbReference>
<dbReference type="AlphaFoldDB" id="A0AAJ6NP23"/>
<dbReference type="Pfam" id="PF13439">
    <property type="entry name" value="Glyco_transf_4"/>
    <property type="match status" value="1"/>
</dbReference>
<dbReference type="Pfam" id="PF00534">
    <property type="entry name" value="Glycos_transf_1"/>
    <property type="match status" value="1"/>
</dbReference>
<dbReference type="InterPro" id="IPR050194">
    <property type="entry name" value="Glycosyltransferase_grp1"/>
</dbReference>
<dbReference type="PANTHER" id="PTHR45947:SF3">
    <property type="entry name" value="SULFOQUINOVOSYL TRANSFERASE SQD2"/>
    <property type="match status" value="1"/>
</dbReference>
<dbReference type="RefSeq" id="WP_281481400.1">
    <property type="nucleotide sequence ID" value="NZ_CP124543.1"/>
</dbReference>
<sequence>MEGDNLSVGIVVTNMNEDTGGIVPAIAGFANVLVKQEIHCHLFTLDDPELGSQVSIQDVKLHSFPTNFLGRRFGGFHPNAEKAIWQLASTELNLIHNYGMWMFPNIYARKSAVGNHIPLIISPEGMLEPWSLKNAFLKKKLAWLLYERQNLNSASLFHATSIAELKSIRSLGFTQPIAVIPHGVDLPDLKKLPSKEVLTEVYPELSDKKWLLFLSRLHPKKGLDNLLCVWHKLAFEFLDWHLIIAGPDLINYQSQLEPMIKDFGLEKRVTFTGMLSGEKKAAAFANADLFVLPTHSENFGNVVPESLAYGVPVITTQGTPWQDLSTYECGWWIENNQQALAKALNEGMQMSSQVLKAMGQKGRYLVEQKYSWEPVGRDMATVYRWLINGGEAPSCVQL</sequence>
<keyword evidence="3" id="KW-0808">Transferase</keyword>
<dbReference type="InterPro" id="IPR001296">
    <property type="entry name" value="Glyco_trans_1"/>
</dbReference>
<proteinExistence type="predicted"/>
<evidence type="ECO:0000313" key="4">
    <source>
        <dbReference type="Proteomes" id="UP001223520"/>
    </source>
</evidence>
<feature type="domain" description="Glycosyltransferase subfamily 4-like N-terminal" evidence="2">
    <location>
        <begin position="20"/>
        <end position="186"/>
    </location>
</feature>
<evidence type="ECO:0000259" key="2">
    <source>
        <dbReference type="Pfam" id="PF13439"/>
    </source>
</evidence>
<keyword evidence="4" id="KW-1185">Reference proteome</keyword>